<proteinExistence type="predicted"/>
<accession>A0ABQ9I5S3</accession>
<organism evidence="1 2">
    <name type="scientific">Dryococelus australis</name>
    <dbReference type="NCBI Taxonomy" id="614101"/>
    <lineage>
        <taxon>Eukaryota</taxon>
        <taxon>Metazoa</taxon>
        <taxon>Ecdysozoa</taxon>
        <taxon>Arthropoda</taxon>
        <taxon>Hexapoda</taxon>
        <taxon>Insecta</taxon>
        <taxon>Pterygota</taxon>
        <taxon>Neoptera</taxon>
        <taxon>Polyneoptera</taxon>
        <taxon>Phasmatodea</taxon>
        <taxon>Verophasmatodea</taxon>
        <taxon>Anareolatae</taxon>
        <taxon>Phasmatidae</taxon>
        <taxon>Eurycanthinae</taxon>
        <taxon>Dryococelus</taxon>
    </lineage>
</organism>
<dbReference type="Proteomes" id="UP001159363">
    <property type="component" value="Chromosome 2"/>
</dbReference>
<comment type="caution">
    <text evidence="1">The sequence shown here is derived from an EMBL/GenBank/DDBJ whole genome shotgun (WGS) entry which is preliminary data.</text>
</comment>
<protein>
    <submittedName>
        <fullName evidence="1">Uncharacterized protein</fullName>
    </submittedName>
</protein>
<name>A0ABQ9I5S3_9NEOP</name>
<evidence type="ECO:0000313" key="2">
    <source>
        <dbReference type="Proteomes" id="UP001159363"/>
    </source>
</evidence>
<sequence>MNLQTAGCVPYSDVWKITPRRGRGGLELEIAYPRDRDKEAFNDFGYAQSKGPLSFFTPPWNDETVNKTRRRVFPFLTGFEKRSLYREQPLVTRNRHFSIVGTSEPLRLVQCPNERHLSCAHFSTNLTVIARVRGVSSGSSGSHFTVSIAAHQGDPGSVPRRVTGFSQVGIVQDDAVGRRVFSEISPAPSFRRCSILTSITVIGSQDLACVRCSPWWLMNAADVDRVCRNDAVVSQRPVLKQVRREGGGGVCCKDGNA</sequence>
<dbReference type="EMBL" id="JARBHB010000002">
    <property type="protein sequence ID" value="KAJ8891711.1"/>
    <property type="molecule type" value="Genomic_DNA"/>
</dbReference>
<keyword evidence="2" id="KW-1185">Reference proteome</keyword>
<reference evidence="1 2" key="1">
    <citation type="submission" date="2023-02" db="EMBL/GenBank/DDBJ databases">
        <title>LHISI_Scaffold_Assembly.</title>
        <authorList>
            <person name="Stuart O.P."/>
            <person name="Cleave R."/>
            <person name="Magrath M.J.L."/>
            <person name="Mikheyev A.S."/>
        </authorList>
    </citation>
    <scope>NUCLEOTIDE SEQUENCE [LARGE SCALE GENOMIC DNA]</scope>
    <source>
        <strain evidence="1">Daus_M_001</strain>
        <tissue evidence="1">Leg muscle</tissue>
    </source>
</reference>
<evidence type="ECO:0000313" key="1">
    <source>
        <dbReference type="EMBL" id="KAJ8891711.1"/>
    </source>
</evidence>
<gene>
    <name evidence="1" type="ORF">PR048_004240</name>
</gene>